<dbReference type="PANTHER" id="PTHR46663">
    <property type="entry name" value="DIGUANYLATE CYCLASE DGCT-RELATED"/>
    <property type="match status" value="1"/>
</dbReference>
<dbReference type="Gene3D" id="3.30.70.270">
    <property type="match status" value="1"/>
</dbReference>
<organism evidence="3 4">
    <name type="scientific">Noviherbaspirillum suwonense</name>
    <dbReference type="NCBI Taxonomy" id="1224511"/>
    <lineage>
        <taxon>Bacteria</taxon>
        <taxon>Pseudomonadati</taxon>
        <taxon>Pseudomonadota</taxon>
        <taxon>Betaproteobacteria</taxon>
        <taxon>Burkholderiales</taxon>
        <taxon>Oxalobacteraceae</taxon>
        <taxon>Noviherbaspirillum</taxon>
    </lineage>
</organism>
<evidence type="ECO:0000259" key="2">
    <source>
        <dbReference type="PROSITE" id="PS50887"/>
    </source>
</evidence>
<accession>A0ABY1QD32</accession>
<dbReference type="InterPro" id="IPR035965">
    <property type="entry name" value="PAS-like_dom_sf"/>
</dbReference>
<dbReference type="PROSITE" id="PS50112">
    <property type="entry name" value="PAS"/>
    <property type="match status" value="1"/>
</dbReference>
<gene>
    <name evidence="3" type="ORF">SAMN06295970_11174</name>
</gene>
<dbReference type="InterPro" id="IPR029787">
    <property type="entry name" value="Nucleotide_cyclase"/>
</dbReference>
<dbReference type="NCBIfam" id="TIGR00229">
    <property type="entry name" value="sensory_box"/>
    <property type="match status" value="1"/>
</dbReference>
<evidence type="ECO:0000313" key="4">
    <source>
        <dbReference type="Proteomes" id="UP001158049"/>
    </source>
</evidence>
<feature type="domain" description="GGDEF" evidence="2">
    <location>
        <begin position="319"/>
        <end position="444"/>
    </location>
</feature>
<dbReference type="SMART" id="SM00091">
    <property type="entry name" value="PAS"/>
    <property type="match status" value="1"/>
</dbReference>
<proteinExistence type="predicted"/>
<dbReference type="SUPFAM" id="SSF55785">
    <property type="entry name" value="PYP-like sensor domain (PAS domain)"/>
    <property type="match status" value="1"/>
</dbReference>
<dbReference type="CDD" id="cd01949">
    <property type="entry name" value="GGDEF"/>
    <property type="match status" value="1"/>
</dbReference>
<dbReference type="RefSeq" id="WP_283443105.1">
    <property type="nucleotide sequence ID" value="NZ_FXUL01000011.1"/>
</dbReference>
<feature type="domain" description="PAS" evidence="1">
    <location>
        <begin position="15"/>
        <end position="77"/>
    </location>
</feature>
<sequence length="444" mass="48941">MQIETRTSYEPTGFIDLLLDAICAVDTDGRFVYVSAACERIFGYTQQELVGRPMIDLVAPADRERTLAAAARVMAGDEQFYFENRYVRKDGELVTIMWTARWSEKDQLRIAVARDVTARRQAESMQVALYAISEATHAAEGLPDLCERIHRIIDGLLPARNFSVGLHDAGSLSFPYRLDEDDTQPAHFEPATALMYAELQRTGQPLLLTPQTAAGFAAEVQDLVAGGTLCWLAVPLSTQHGAIGAVFLKSLLTHACYTEKDKELLRFISTQIASAVERIRLHERLNHASNHDQLTGLPNRRLFYDRLETALARLRRSQGRLSLLYLDLDKFKEVNDSFGHAAGDALLQEVARRLKTCVRDSDTVARLGGDEFVVLLESAGLAANAAAVAAKIHEALSQPVQVGPHLLQVLPSIGIAFYPEHGSSGEALLKRADEAMYLAKRGGV</sequence>
<dbReference type="SUPFAM" id="SSF55781">
    <property type="entry name" value="GAF domain-like"/>
    <property type="match status" value="1"/>
</dbReference>
<dbReference type="PROSITE" id="PS50887">
    <property type="entry name" value="GGDEF"/>
    <property type="match status" value="1"/>
</dbReference>
<dbReference type="InterPro" id="IPR052163">
    <property type="entry name" value="DGC-Regulatory_Protein"/>
</dbReference>
<reference evidence="3 4" key="1">
    <citation type="submission" date="2017-05" db="EMBL/GenBank/DDBJ databases">
        <authorList>
            <person name="Varghese N."/>
            <person name="Submissions S."/>
        </authorList>
    </citation>
    <scope>NUCLEOTIDE SEQUENCE [LARGE SCALE GENOMIC DNA]</scope>
    <source>
        <strain evidence="3 4">DSM 26001</strain>
    </source>
</reference>
<comment type="caution">
    <text evidence="3">The sequence shown here is derived from an EMBL/GenBank/DDBJ whole genome shotgun (WGS) entry which is preliminary data.</text>
</comment>
<dbReference type="InterPro" id="IPR043128">
    <property type="entry name" value="Rev_trsase/Diguanyl_cyclase"/>
</dbReference>
<dbReference type="CDD" id="cd00130">
    <property type="entry name" value="PAS"/>
    <property type="match status" value="1"/>
</dbReference>
<dbReference type="Pfam" id="PF00990">
    <property type="entry name" value="GGDEF"/>
    <property type="match status" value="1"/>
</dbReference>
<dbReference type="InterPro" id="IPR003018">
    <property type="entry name" value="GAF"/>
</dbReference>
<dbReference type="SMART" id="SM00267">
    <property type="entry name" value="GGDEF"/>
    <property type="match status" value="1"/>
</dbReference>
<dbReference type="InterPro" id="IPR013655">
    <property type="entry name" value="PAS_fold_3"/>
</dbReference>
<dbReference type="Pfam" id="PF08447">
    <property type="entry name" value="PAS_3"/>
    <property type="match status" value="1"/>
</dbReference>
<name>A0ABY1QD32_9BURK</name>
<dbReference type="PANTHER" id="PTHR46663:SF3">
    <property type="entry name" value="SLL0267 PROTEIN"/>
    <property type="match status" value="1"/>
</dbReference>
<dbReference type="Gene3D" id="3.30.450.20">
    <property type="entry name" value="PAS domain"/>
    <property type="match status" value="1"/>
</dbReference>
<dbReference type="InterPro" id="IPR000014">
    <property type="entry name" value="PAS"/>
</dbReference>
<evidence type="ECO:0000259" key="1">
    <source>
        <dbReference type="PROSITE" id="PS50112"/>
    </source>
</evidence>
<dbReference type="InterPro" id="IPR029016">
    <property type="entry name" value="GAF-like_dom_sf"/>
</dbReference>
<dbReference type="Proteomes" id="UP001158049">
    <property type="component" value="Unassembled WGS sequence"/>
</dbReference>
<dbReference type="Pfam" id="PF01590">
    <property type="entry name" value="GAF"/>
    <property type="match status" value="1"/>
</dbReference>
<dbReference type="InterPro" id="IPR000160">
    <property type="entry name" value="GGDEF_dom"/>
</dbReference>
<dbReference type="Gene3D" id="3.30.450.40">
    <property type="match status" value="1"/>
</dbReference>
<dbReference type="SMART" id="SM00065">
    <property type="entry name" value="GAF"/>
    <property type="match status" value="1"/>
</dbReference>
<dbReference type="EMBL" id="FXUL01000011">
    <property type="protein sequence ID" value="SMP65857.1"/>
    <property type="molecule type" value="Genomic_DNA"/>
</dbReference>
<protein>
    <submittedName>
        <fullName evidence="3">Diguanylate cyclase with PAS/PAC and GAF sensors</fullName>
    </submittedName>
</protein>
<evidence type="ECO:0000313" key="3">
    <source>
        <dbReference type="EMBL" id="SMP65857.1"/>
    </source>
</evidence>
<dbReference type="NCBIfam" id="TIGR00254">
    <property type="entry name" value="GGDEF"/>
    <property type="match status" value="1"/>
</dbReference>
<dbReference type="SUPFAM" id="SSF55073">
    <property type="entry name" value="Nucleotide cyclase"/>
    <property type="match status" value="1"/>
</dbReference>
<keyword evidence="4" id="KW-1185">Reference proteome</keyword>